<feature type="transmembrane region" description="Helical" evidence="1">
    <location>
        <begin position="155"/>
        <end position="173"/>
    </location>
</feature>
<organism evidence="3 4">
    <name type="scientific">Halogranum rubrum</name>
    <dbReference type="NCBI Taxonomy" id="553466"/>
    <lineage>
        <taxon>Archaea</taxon>
        <taxon>Methanobacteriati</taxon>
        <taxon>Methanobacteriota</taxon>
        <taxon>Stenosarchaea group</taxon>
        <taxon>Halobacteria</taxon>
        <taxon>Halobacteriales</taxon>
        <taxon>Haloferacaceae</taxon>
    </lineage>
</organism>
<evidence type="ECO:0000256" key="1">
    <source>
        <dbReference type="SAM" id="Phobius"/>
    </source>
</evidence>
<feature type="transmembrane region" description="Helical" evidence="1">
    <location>
        <begin position="127"/>
        <end position="149"/>
    </location>
</feature>
<dbReference type="AlphaFoldDB" id="A0A1I4D580"/>
<evidence type="ECO:0000313" key="4">
    <source>
        <dbReference type="Proteomes" id="UP000199607"/>
    </source>
</evidence>
<keyword evidence="1" id="KW-1133">Transmembrane helix</keyword>
<evidence type="ECO:0000313" key="3">
    <source>
        <dbReference type="EMBL" id="SFK87306.1"/>
    </source>
</evidence>
<dbReference type="STRING" id="553466.SAMN04487950_1557"/>
<dbReference type="Proteomes" id="UP000199607">
    <property type="component" value="Unassembled WGS sequence"/>
</dbReference>
<name>A0A1I4D580_9EURY</name>
<proteinExistence type="predicted"/>
<keyword evidence="4" id="KW-1185">Reference proteome</keyword>
<dbReference type="Pfam" id="PF24035">
    <property type="entry name" value="DUF7344"/>
    <property type="match status" value="1"/>
</dbReference>
<accession>A0A1I4D580</accession>
<keyword evidence="1" id="KW-0812">Transmembrane</keyword>
<sequence length="187" mass="20537">MSSGIHTGFEEASSETLDESLKRTEIHDVLRNDRRRLVLSRLGEVEGPVTVRDLSEYIASVESGERPAPRNVRQSVYVSLHQTHLPKLDDLGIVEEAERGVRLSHHADEVTVYLEVVPKHGLSWGEYYLGIAVLGLLVQLAGSLGVPVIGGVPPVALATSFLVLFALSAMYHISLQQTTLLDRFSQS</sequence>
<dbReference type="InterPro" id="IPR055768">
    <property type="entry name" value="DUF7344"/>
</dbReference>
<reference evidence="4" key="1">
    <citation type="submission" date="2016-10" db="EMBL/GenBank/DDBJ databases">
        <authorList>
            <person name="Varghese N."/>
            <person name="Submissions S."/>
        </authorList>
    </citation>
    <scope>NUCLEOTIDE SEQUENCE [LARGE SCALE GENOMIC DNA]</scope>
    <source>
        <strain evidence="4">CGMCC 1.7738</strain>
    </source>
</reference>
<dbReference type="EMBL" id="FOTC01000001">
    <property type="protein sequence ID" value="SFK87306.1"/>
    <property type="molecule type" value="Genomic_DNA"/>
</dbReference>
<feature type="domain" description="DUF7344" evidence="2">
    <location>
        <begin position="27"/>
        <end position="96"/>
    </location>
</feature>
<gene>
    <name evidence="3" type="ORF">SAMN04487950_1557</name>
</gene>
<protein>
    <recommendedName>
        <fullName evidence="2">DUF7344 domain-containing protein</fullName>
    </recommendedName>
</protein>
<evidence type="ECO:0000259" key="2">
    <source>
        <dbReference type="Pfam" id="PF24035"/>
    </source>
</evidence>
<keyword evidence="1" id="KW-0472">Membrane</keyword>
<dbReference type="RefSeq" id="WP_089867834.1">
    <property type="nucleotide sequence ID" value="NZ_FOTC01000001.1"/>
</dbReference>